<dbReference type="Pfam" id="PF14927">
    <property type="entry name" value="Neurensin"/>
    <property type="match status" value="1"/>
</dbReference>
<evidence type="ECO:0000256" key="1">
    <source>
        <dbReference type="SAM" id="MobiDB-lite"/>
    </source>
</evidence>
<proteinExistence type="predicted"/>
<keyword evidence="2" id="KW-0472">Membrane</keyword>
<dbReference type="InterPro" id="IPR024883">
    <property type="entry name" value="Neurensin"/>
</dbReference>
<feature type="transmembrane region" description="Helical" evidence="2">
    <location>
        <begin position="134"/>
        <end position="158"/>
    </location>
</feature>
<dbReference type="PANTHER" id="PTHR14796:SF3">
    <property type="entry name" value="NEURENSIN 1-LIKE-RELATED"/>
    <property type="match status" value="1"/>
</dbReference>
<keyword evidence="2" id="KW-0812">Transmembrane</keyword>
<dbReference type="PANTHER" id="PTHR14796">
    <property type="entry name" value="NEURENSIN 1-RELATED"/>
    <property type="match status" value="1"/>
</dbReference>
<dbReference type="RefSeq" id="XP_003747190.1">
    <property type="nucleotide sequence ID" value="XM_003747142.1"/>
</dbReference>
<dbReference type="KEGG" id="goe:100905939"/>
<dbReference type="GO" id="GO:0043005">
    <property type="term" value="C:neuron projection"/>
    <property type="evidence" value="ECO:0007669"/>
    <property type="project" value="TreeGrafter"/>
</dbReference>
<dbReference type="GO" id="GO:0043025">
    <property type="term" value="C:neuronal cell body"/>
    <property type="evidence" value="ECO:0007669"/>
    <property type="project" value="TreeGrafter"/>
</dbReference>
<feature type="transmembrane region" description="Helical" evidence="2">
    <location>
        <begin position="80"/>
        <end position="102"/>
    </location>
</feature>
<sequence>MKLAMSAEQERLLSEGIQEESPPRRKSSRKSRKKKKSFGVRDNLENFYNEEVDEWSADGVILENQTALRRRLLRLPAWKGIAFAGGVLMSISVLLLAVGHGIPRQEPVLGDKDGIELIRTSALTFNKILRTCQIVGLALFCSGGFFVAGGLLIGAFCAPEDLEGSRHSLLESFVVSVPPETPRLPQETKVPVTQSLAPVQPAASVSNAAAVAATVVSGVSCED</sequence>
<feature type="compositionally biased region" description="Basic residues" evidence="1">
    <location>
        <begin position="24"/>
        <end position="37"/>
    </location>
</feature>
<dbReference type="GO" id="GO:0007399">
    <property type="term" value="P:nervous system development"/>
    <property type="evidence" value="ECO:0007669"/>
    <property type="project" value="TreeGrafter"/>
</dbReference>
<feature type="region of interest" description="Disordered" evidence="1">
    <location>
        <begin position="1"/>
        <end position="37"/>
    </location>
</feature>
<dbReference type="AlphaFoldDB" id="A0AAJ6QXN5"/>
<name>A0AAJ6QXN5_9ACAR</name>
<protein>
    <submittedName>
        <fullName evidence="4">Neurensin-1</fullName>
    </submittedName>
</protein>
<evidence type="ECO:0000313" key="4">
    <source>
        <dbReference type="RefSeq" id="XP_003747190.1"/>
    </source>
</evidence>
<evidence type="ECO:0000256" key="2">
    <source>
        <dbReference type="SAM" id="Phobius"/>
    </source>
</evidence>
<organism evidence="3 4">
    <name type="scientific">Galendromus occidentalis</name>
    <name type="common">western predatory mite</name>
    <dbReference type="NCBI Taxonomy" id="34638"/>
    <lineage>
        <taxon>Eukaryota</taxon>
        <taxon>Metazoa</taxon>
        <taxon>Ecdysozoa</taxon>
        <taxon>Arthropoda</taxon>
        <taxon>Chelicerata</taxon>
        <taxon>Arachnida</taxon>
        <taxon>Acari</taxon>
        <taxon>Parasitiformes</taxon>
        <taxon>Mesostigmata</taxon>
        <taxon>Gamasina</taxon>
        <taxon>Phytoseioidea</taxon>
        <taxon>Phytoseiidae</taxon>
        <taxon>Typhlodrominae</taxon>
        <taxon>Galendromus</taxon>
    </lineage>
</organism>
<dbReference type="GeneID" id="100905939"/>
<evidence type="ECO:0000313" key="3">
    <source>
        <dbReference type="Proteomes" id="UP000694867"/>
    </source>
</evidence>
<gene>
    <name evidence="4" type="primary">LOC100905939</name>
</gene>
<reference evidence="4" key="1">
    <citation type="submission" date="2025-08" db="UniProtKB">
        <authorList>
            <consortium name="RefSeq"/>
        </authorList>
    </citation>
    <scope>IDENTIFICATION</scope>
</reference>
<keyword evidence="2" id="KW-1133">Transmembrane helix</keyword>
<dbReference type="GO" id="GO:0030133">
    <property type="term" value="C:transport vesicle"/>
    <property type="evidence" value="ECO:0007669"/>
    <property type="project" value="InterPro"/>
</dbReference>
<keyword evidence="3" id="KW-1185">Reference proteome</keyword>
<accession>A0AAJ6QXN5</accession>
<dbReference type="Proteomes" id="UP000694867">
    <property type="component" value="Unplaced"/>
</dbReference>